<gene>
    <name evidence="1" type="ORF">S12H4_16632</name>
</gene>
<feature type="non-terminal residue" evidence="1">
    <location>
        <position position="106"/>
    </location>
</feature>
<name>X1SWV0_9ZZZZ</name>
<evidence type="ECO:0000313" key="1">
    <source>
        <dbReference type="EMBL" id="GAI79815.1"/>
    </source>
</evidence>
<comment type="caution">
    <text evidence="1">The sequence shown here is derived from an EMBL/GenBank/DDBJ whole genome shotgun (WGS) entry which is preliminary data.</text>
</comment>
<accession>X1SWV0</accession>
<dbReference type="EMBL" id="BARW01008057">
    <property type="protein sequence ID" value="GAI79815.1"/>
    <property type="molecule type" value="Genomic_DNA"/>
</dbReference>
<sequence length="106" mass="11744">MICKSAADIAKKWGRVTPERIVDYEEGVRNPAKDWEKETLAAEARYVSGIKDAITRNAFGKGVKKVGTAKQKAKTILKGIVRWPEGVRGAEDDMRTGMEPVVKVLE</sequence>
<organism evidence="1">
    <name type="scientific">marine sediment metagenome</name>
    <dbReference type="NCBI Taxonomy" id="412755"/>
    <lineage>
        <taxon>unclassified sequences</taxon>
        <taxon>metagenomes</taxon>
        <taxon>ecological metagenomes</taxon>
    </lineage>
</organism>
<dbReference type="AlphaFoldDB" id="X1SWV0"/>
<protein>
    <submittedName>
        <fullName evidence="1">Uncharacterized protein</fullName>
    </submittedName>
</protein>
<reference evidence="1" key="1">
    <citation type="journal article" date="2014" name="Front. Microbiol.">
        <title>High frequency of phylogenetically diverse reductive dehalogenase-homologous genes in deep subseafloor sedimentary metagenomes.</title>
        <authorList>
            <person name="Kawai M."/>
            <person name="Futagami T."/>
            <person name="Toyoda A."/>
            <person name="Takaki Y."/>
            <person name="Nishi S."/>
            <person name="Hori S."/>
            <person name="Arai W."/>
            <person name="Tsubouchi T."/>
            <person name="Morono Y."/>
            <person name="Uchiyama I."/>
            <person name="Ito T."/>
            <person name="Fujiyama A."/>
            <person name="Inagaki F."/>
            <person name="Takami H."/>
        </authorList>
    </citation>
    <scope>NUCLEOTIDE SEQUENCE</scope>
    <source>
        <strain evidence="1">Expedition CK06-06</strain>
    </source>
</reference>
<proteinExistence type="predicted"/>